<proteinExistence type="inferred from homology"/>
<evidence type="ECO:0000313" key="7">
    <source>
        <dbReference type="Proteomes" id="UP000746471"/>
    </source>
</evidence>
<dbReference type="Gene3D" id="3.40.190.290">
    <property type="match status" value="1"/>
</dbReference>
<reference evidence="6 7" key="1">
    <citation type="submission" date="2021-05" db="EMBL/GenBank/DDBJ databases">
        <title>Fusibacter ferrireducens sp. nov., an anaerobic, sulfur- and Fe-reducing bacterium isolated from the mangrove sediment.</title>
        <authorList>
            <person name="Qiu D."/>
        </authorList>
    </citation>
    <scope>NUCLEOTIDE SEQUENCE [LARGE SCALE GENOMIC DNA]</scope>
    <source>
        <strain evidence="6 7">DSM 12116</strain>
    </source>
</reference>
<evidence type="ECO:0000313" key="6">
    <source>
        <dbReference type="EMBL" id="MBS7527988.1"/>
    </source>
</evidence>
<evidence type="ECO:0000256" key="1">
    <source>
        <dbReference type="ARBA" id="ARBA00009437"/>
    </source>
</evidence>
<dbReference type="Gene3D" id="1.10.10.10">
    <property type="entry name" value="Winged helix-like DNA-binding domain superfamily/Winged helix DNA-binding domain"/>
    <property type="match status" value="1"/>
</dbReference>
<dbReference type="Pfam" id="PF03466">
    <property type="entry name" value="LysR_substrate"/>
    <property type="match status" value="1"/>
</dbReference>
<keyword evidence="3" id="KW-0238">DNA-binding</keyword>
<evidence type="ECO:0000256" key="4">
    <source>
        <dbReference type="ARBA" id="ARBA00023163"/>
    </source>
</evidence>
<dbReference type="CDD" id="cd05466">
    <property type="entry name" value="PBP2_LTTR_substrate"/>
    <property type="match status" value="1"/>
</dbReference>
<dbReference type="Pfam" id="PF00126">
    <property type="entry name" value="HTH_1"/>
    <property type="match status" value="1"/>
</dbReference>
<evidence type="ECO:0000256" key="2">
    <source>
        <dbReference type="ARBA" id="ARBA00023015"/>
    </source>
</evidence>
<sequence length="304" mass="34146">MDIREMKYIKEIQLTGHFTKAAENLYISQPALSKAVKRIEANLGIKLFQKSGVKNVLTLQGEALIKMIDPVLEAYHQFEKSVKSIQTNHAFVNFGFTPYYCTPFTTMFLYAFKEAFPEIVVNVVEASQNILAQKILNGEIDVTMTEAIMPSPGIDVYSGFQDDVAIAIGEKNAYYDRESVTFEELKGQTFNMITNSQILYNQIMKGCLKAGYSPSIGYQSSQIGLLLQRTCTEDGICIFNRPMIYDNISANPAFKALRIVGIDPPPQCFCYVSYRKDANITRELGAFLAHITTALTEDTKTRIL</sequence>
<gene>
    <name evidence="6" type="ORF">KHM83_14985</name>
</gene>
<organism evidence="6 7">
    <name type="scientific">Fusibacter paucivorans</name>
    <dbReference type="NCBI Taxonomy" id="76009"/>
    <lineage>
        <taxon>Bacteria</taxon>
        <taxon>Bacillati</taxon>
        <taxon>Bacillota</taxon>
        <taxon>Clostridia</taxon>
        <taxon>Eubacteriales</taxon>
        <taxon>Eubacteriales Family XII. Incertae Sedis</taxon>
        <taxon>Fusibacter</taxon>
    </lineage>
</organism>
<comment type="caution">
    <text evidence="6">The sequence shown here is derived from an EMBL/GenBank/DDBJ whole genome shotgun (WGS) entry which is preliminary data.</text>
</comment>
<feature type="domain" description="HTH lysR-type" evidence="5">
    <location>
        <begin position="1"/>
        <end position="58"/>
    </location>
</feature>
<dbReference type="InterPro" id="IPR036390">
    <property type="entry name" value="WH_DNA-bd_sf"/>
</dbReference>
<keyword evidence="7" id="KW-1185">Reference proteome</keyword>
<dbReference type="PROSITE" id="PS50931">
    <property type="entry name" value="HTH_LYSR"/>
    <property type="match status" value="1"/>
</dbReference>
<dbReference type="InterPro" id="IPR036388">
    <property type="entry name" value="WH-like_DNA-bd_sf"/>
</dbReference>
<dbReference type="InterPro" id="IPR000847">
    <property type="entry name" value="LysR_HTH_N"/>
</dbReference>
<dbReference type="RefSeq" id="WP_213237850.1">
    <property type="nucleotide sequence ID" value="NZ_JAHBCL010000029.1"/>
</dbReference>
<dbReference type="SUPFAM" id="SSF46785">
    <property type="entry name" value="Winged helix' DNA-binding domain"/>
    <property type="match status" value="1"/>
</dbReference>
<dbReference type="PANTHER" id="PTHR30419">
    <property type="entry name" value="HTH-TYPE TRANSCRIPTIONAL REGULATOR YBHD"/>
    <property type="match status" value="1"/>
</dbReference>
<dbReference type="InterPro" id="IPR005119">
    <property type="entry name" value="LysR_subst-bd"/>
</dbReference>
<evidence type="ECO:0000259" key="5">
    <source>
        <dbReference type="PROSITE" id="PS50931"/>
    </source>
</evidence>
<keyword evidence="4" id="KW-0804">Transcription</keyword>
<accession>A0ABS5PSB8</accession>
<evidence type="ECO:0000256" key="3">
    <source>
        <dbReference type="ARBA" id="ARBA00023125"/>
    </source>
</evidence>
<name>A0ABS5PSB8_9FIRM</name>
<dbReference type="InterPro" id="IPR050950">
    <property type="entry name" value="HTH-type_LysR_regulators"/>
</dbReference>
<protein>
    <submittedName>
        <fullName evidence="6">LysR family transcriptional regulator</fullName>
    </submittedName>
</protein>
<dbReference type="EMBL" id="JAHBCL010000029">
    <property type="protein sequence ID" value="MBS7527988.1"/>
    <property type="molecule type" value="Genomic_DNA"/>
</dbReference>
<dbReference type="PANTHER" id="PTHR30419:SF8">
    <property type="entry name" value="NITROGEN ASSIMILATION TRANSCRIPTIONAL ACTIVATOR-RELATED"/>
    <property type="match status" value="1"/>
</dbReference>
<comment type="similarity">
    <text evidence="1">Belongs to the LysR transcriptional regulatory family.</text>
</comment>
<keyword evidence="2" id="KW-0805">Transcription regulation</keyword>
<dbReference type="Proteomes" id="UP000746471">
    <property type="component" value="Unassembled WGS sequence"/>
</dbReference>
<dbReference type="SUPFAM" id="SSF53850">
    <property type="entry name" value="Periplasmic binding protein-like II"/>
    <property type="match status" value="1"/>
</dbReference>
<dbReference type="PRINTS" id="PR00039">
    <property type="entry name" value="HTHLYSR"/>
</dbReference>